<gene>
    <name evidence="4" type="ORF">FDK13_03635</name>
</gene>
<dbReference type="GO" id="GO:0000270">
    <property type="term" value="P:peptidoglycan metabolic process"/>
    <property type="evidence" value="ECO:0007669"/>
    <property type="project" value="InterPro"/>
</dbReference>
<feature type="signal peptide" evidence="2">
    <location>
        <begin position="1"/>
        <end position="24"/>
    </location>
</feature>
<dbReference type="PROSITE" id="PS51782">
    <property type="entry name" value="LYSM"/>
    <property type="match status" value="3"/>
</dbReference>
<dbReference type="InterPro" id="IPR036779">
    <property type="entry name" value="LysM_dom_sf"/>
</dbReference>
<dbReference type="Gene3D" id="3.10.350.10">
    <property type="entry name" value="LysM domain"/>
    <property type="match status" value="3"/>
</dbReference>
<dbReference type="InterPro" id="IPR008258">
    <property type="entry name" value="Transglycosylase_SLT_dom_1"/>
</dbReference>
<evidence type="ECO:0000256" key="1">
    <source>
        <dbReference type="ARBA" id="ARBA00007734"/>
    </source>
</evidence>
<dbReference type="GO" id="GO:0008932">
    <property type="term" value="F:lytic endotransglycosylase activity"/>
    <property type="evidence" value="ECO:0007669"/>
    <property type="project" value="TreeGrafter"/>
</dbReference>
<protein>
    <submittedName>
        <fullName evidence="4">LysM peptidoglycan-binding domain-containing protein</fullName>
    </submittedName>
</protein>
<name>A0A4U6DBS1_9BACT</name>
<organism evidence="4 5">
    <name type="scientific">Dyadobacter frigoris</name>
    <dbReference type="NCBI Taxonomy" id="2576211"/>
    <lineage>
        <taxon>Bacteria</taxon>
        <taxon>Pseudomonadati</taxon>
        <taxon>Bacteroidota</taxon>
        <taxon>Cytophagia</taxon>
        <taxon>Cytophagales</taxon>
        <taxon>Spirosomataceae</taxon>
        <taxon>Dyadobacter</taxon>
    </lineage>
</organism>
<dbReference type="PROSITE" id="PS00922">
    <property type="entry name" value="TRANSGLYCOSYLASE"/>
    <property type="match status" value="1"/>
</dbReference>
<dbReference type="SMART" id="SM00257">
    <property type="entry name" value="LysM"/>
    <property type="match status" value="3"/>
</dbReference>
<dbReference type="PANTHER" id="PTHR33734">
    <property type="entry name" value="LYSM DOMAIN-CONTAINING GPI-ANCHORED PROTEIN 2"/>
    <property type="match status" value="1"/>
</dbReference>
<dbReference type="RefSeq" id="WP_137338604.1">
    <property type="nucleotide sequence ID" value="NZ_BSQH01000024.1"/>
</dbReference>
<evidence type="ECO:0000259" key="3">
    <source>
        <dbReference type="PROSITE" id="PS51782"/>
    </source>
</evidence>
<dbReference type="GO" id="GO:0016020">
    <property type="term" value="C:membrane"/>
    <property type="evidence" value="ECO:0007669"/>
    <property type="project" value="InterPro"/>
</dbReference>
<feature type="domain" description="LysM" evidence="3">
    <location>
        <begin position="392"/>
        <end position="435"/>
    </location>
</feature>
<dbReference type="InterPro" id="IPR000189">
    <property type="entry name" value="Transglyc_AS"/>
</dbReference>
<sequence length="621" mass="70416">MRISKRVLWLGAVCVGLWNSPVMATIQQEKLGIIGPDTLGIAAEADENTNIPMLPNVEEIGLTPAIPEELLRERFAKLEKSIPLTYHKSSHEFVEYFIYKKTKFTISMMEKMPLYFPLFEKTLQKYGLPTELKYLSMIESGLNPTALSRVRAGGLWQFMPATGREFGLYQDSYIDERFEPVKATEAACRYLKQLYNIFGDWELALASYNTGPGNVKRAMRRSHGTTFWGIYNALPKETRSYVPQYVAMNYMMNYGNDHGVYAQNPEYQIPNDTIHVNGYINLVTFCETSGIDFEELNKLNPQLTKTILPDQTRDFVLKVPSVKYTYLMSNRNVIMDSCTRRLLPSGVLLAGIDSARAAALGKGAFPYAYVDGDQYGNDYADGGVTKIKSKKSSHTVKRGETLQSISRRYDVAVAELKRWNHMRKNALKRGQRLVFYKDVKVKIKPVVMAASAKPEKELSKIDTIEKVVLADSEGQDESEEIQQTGSITKIQSKKSSHIVKRGETLESISRKYNVEIAELRNWNHIRKSAIKGGQKLIVYKDVKVTVPATMIASAKNEKADIPDKEETRKSRHIKMRYHTVQQGDTLWNISLRYGLPVTVLKKANKIRGNEIKPGMKLIVSS</sequence>
<dbReference type="Proteomes" id="UP000304900">
    <property type="component" value="Unassembled WGS sequence"/>
</dbReference>
<dbReference type="SUPFAM" id="SSF53955">
    <property type="entry name" value="Lysozyme-like"/>
    <property type="match status" value="1"/>
</dbReference>
<dbReference type="InterPro" id="IPR018392">
    <property type="entry name" value="LysM"/>
</dbReference>
<dbReference type="SUPFAM" id="SSF54106">
    <property type="entry name" value="LysM domain"/>
    <property type="match status" value="3"/>
</dbReference>
<dbReference type="Pfam" id="PF01464">
    <property type="entry name" value="SLT"/>
    <property type="match status" value="1"/>
</dbReference>
<feature type="chain" id="PRO_5020520696" evidence="2">
    <location>
        <begin position="25"/>
        <end position="621"/>
    </location>
</feature>
<dbReference type="CDD" id="cd00118">
    <property type="entry name" value="LysM"/>
    <property type="match status" value="3"/>
</dbReference>
<evidence type="ECO:0000256" key="2">
    <source>
        <dbReference type="SAM" id="SignalP"/>
    </source>
</evidence>
<proteinExistence type="inferred from homology"/>
<feature type="domain" description="LysM" evidence="3">
    <location>
        <begin position="495"/>
        <end position="538"/>
    </location>
</feature>
<dbReference type="PANTHER" id="PTHR33734:SF22">
    <property type="entry name" value="MEMBRANE-BOUND LYTIC MUREIN TRANSGLYCOSYLASE D"/>
    <property type="match status" value="1"/>
</dbReference>
<evidence type="ECO:0000313" key="4">
    <source>
        <dbReference type="EMBL" id="TKT94316.1"/>
    </source>
</evidence>
<keyword evidence="5" id="KW-1185">Reference proteome</keyword>
<dbReference type="Gene3D" id="1.10.530.10">
    <property type="match status" value="1"/>
</dbReference>
<evidence type="ECO:0000313" key="5">
    <source>
        <dbReference type="Proteomes" id="UP000304900"/>
    </source>
</evidence>
<dbReference type="EMBL" id="SZVO01000001">
    <property type="protein sequence ID" value="TKT94316.1"/>
    <property type="molecule type" value="Genomic_DNA"/>
</dbReference>
<dbReference type="AlphaFoldDB" id="A0A4U6DBS1"/>
<comment type="similarity">
    <text evidence="1">Belongs to the transglycosylase Slt family.</text>
</comment>
<dbReference type="OrthoDB" id="9815002at2"/>
<comment type="caution">
    <text evidence="4">The sequence shown here is derived from an EMBL/GenBank/DDBJ whole genome shotgun (WGS) entry which is preliminary data.</text>
</comment>
<accession>A0A4U6DBS1</accession>
<reference evidence="4 5" key="1">
    <citation type="submission" date="2019-05" db="EMBL/GenBank/DDBJ databases">
        <title>Dyadobacter AR-3-8 sp. nov., isolated from arctic soil.</title>
        <authorList>
            <person name="Chaudhary D.K."/>
        </authorList>
    </citation>
    <scope>NUCLEOTIDE SEQUENCE [LARGE SCALE GENOMIC DNA]</scope>
    <source>
        <strain evidence="4 5">AR-3-8</strain>
    </source>
</reference>
<feature type="domain" description="LysM" evidence="3">
    <location>
        <begin position="576"/>
        <end position="619"/>
    </location>
</feature>
<dbReference type="CDD" id="cd16894">
    <property type="entry name" value="MltD-like"/>
    <property type="match status" value="1"/>
</dbReference>
<keyword evidence="2" id="KW-0732">Signal</keyword>
<dbReference type="InterPro" id="IPR023346">
    <property type="entry name" value="Lysozyme-like_dom_sf"/>
</dbReference>
<dbReference type="Pfam" id="PF01476">
    <property type="entry name" value="LysM"/>
    <property type="match status" value="3"/>
</dbReference>